<dbReference type="EMBL" id="MU971392">
    <property type="protein sequence ID" value="KAK9236258.1"/>
    <property type="molecule type" value="Genomic_DNA"/>
</dbReference>
<reference evidence="2" key="1">
    <citation type="journal article" date="2024" name="Front. Bioeng. Biotechnol.">
        <title>Genome-scale model development and genomic sequencing of the oleaginous clade Lipomyces.</title>
        <authorList>
            <person name="Czajka J.J."/>
            <person name="Han Y."/>
            <person name="Kim J."/>
            <person name="Mondo S.J."/>
            <person name="Hofstad B.A."/>
            <person name="Robles A."/>
            <person name="Haridas S."/>
            <person name="Riley R."/>
            <person name="LaButti K."/>
            <person name="Pangilinan J."/>
            <person name="Andreopoulos W."/>
            <person name="Lipzen A."/>
            <person name="Yan J."/>
            <person name="Wang M."/>
            <person name="Ng V."/>
            <person name="Grigoriev I.V."/>
            <person name="Spatafora J.W."/>
            <person name="Magnuson J.K."/>
            <person name="Baker S.E."/>
            <person name="Pomraning K.R."/>
        </authorList>
    </citation>
    <scope>NUCLEOTIDE SEQUENCE [LARGE SCALE GENOMIC DNA]</scope>
    <source>
        <strain evidence="2">CBS 7786</strain>
    </source>
</reference>
<sequence>MSSLFQAITRPADDFRDARSGILNGIGGTKTPRGAHKITLVDHTISPDLDALNLPEHTGSEATVDGVEPARKHDLRIEQHQELVKEPNTAVEASQEGEASEHPKGNKHTDDGLGENQSSAILEDEDPTGGLEALSTNESAPLLPGRGGNSRNSIVIGRRRKRSRKCMDLQPLLQPVLSAVSCCMPWLFVDMEDEGYNTWNEQHEETNSIVPARIRHEGYSRLKDDQKEMAPDVGKGIFSSDPNVKYDILYENQRGFFAFGTPFFSSASLLHYDPSPWVDGDYKYSPVDILSAPVPDPSWEWVWRTWYIDMTYDVDDQGWSYSLSFTSDKWHGAHVWFHAFVRRRRWIRKRRRIGTDVSTDSESYAGAVGTVNQGSASARREVSSVLEGNATEYFSVQSAYQGRSRKHAAVKNSRKYGQGDNPCEIVAAEAGDAKASPLRSHLQQYTFEDDDDSLSDESEYNDVRIKKITSMGELLRRLKKARLDRQKIEAVERFVRDGDEDVVLLASFMDQVISFLIFQESRRELLRCLLNSYQQVRRAKRQCGKFEGDDSEGDHAGQHPGHVLVDTTHLTTREIVARRKALHDAILVAKREIMKLDYYSDRKMSSKDYARADLIWSGADDSQNPDIEITKKAMPVEDRILNEGLEEVEEEWSEDMEDENGDVSSERTSPATNDDGSTVTPRISVPRVDKGKGREGRIPLTDINATSDNTDRVPDTVGDEVQQEQNATVANVRNKVINFVASS</sequence>
<keyword evidence="2" id="KW-1185">Reference proteome</keyword>
<name>A0ACC3SX97_LIPKO</name>
<protein>
    <submittedName>
        <fullName evidence="1">Uncharacterized protein</fullName>
    </submittedName>
</protein>
<gene>
    <name evidence="1" type="ORF">V1525DRAFT_407501</name>
</gene>
<evidence type="ECO:0000313" key="1">
    <source>
        <dbReference type="EMBL" id="KAK9236258.1"/>
    </source>
</evidence>
<accession>A0ACC3SX97</accession>
<comment type="caution">
    <text evidence="1">The sequence shown here is derived from an EMBL/GenBank/DDBJ whole genome shotgun (WGS) entry which is preliminary data.</text>
</comment>
<proteinExistence type="predicted"/>
<evidence type="ECO:0000313" key="2">
    <source>
        <dbReference type="Proteomes" id="UP001433508"/>
    </source>
</evidence>
<organism evidence="1 2">
    <name type="scientific">Lipomyces kononenkoae</name>
    <name type="common">Yeast</name>
    <dbReference type="NCBI Taxonomy" id="34357"/>
    <lineage>
        <taxon>Eukaryota</taxon>
        <taxon>Fungi</taxon>
        <taxon>Dikarya</taxon>
        <taxon>Ascomycota</taxon>
        <taxon>Saccharomycotina</taxon>
        <taxon>Lipomycetes</taxon>
        <taxon>Lipomycetales</taxon>
        <taxon>Lipomycetaceae</taxon>
        <taxon>Lipomyces</taxon>
    </lineage>
</organism>
<dbReference type="Proteomes" id="UP001433508">
    <property type="component" value="Unassembled WGS sequence"/>
</dbReference>